<evidence type="ECO:0000256" key="7">
    <source>
        <dbReference type="ARBA" id="ARBA00022723"/>
    </source>
</evidence>
<dbReference type="CDD" id="cd05799">
    <property type="entry name" value="PGM2"/>
    <property type="match status" value="1"/>
</dbReference>
<reference evidence="14" key="1">
    <citation type="submission" date="2018-01" db="EMBL/GenBank/DDBJ databases">
        <title>An insight into the sialome of Amazonian anophelines.</title>
        <authorList>
            <person name="Ribeiro J.M."/>
            <person name="Scarpassa V."/>
            <person name="Calvo E."/>
        </authorList>
    </citation>
    <scope>NUCLEOTIDE SEQUENCE</scope>
    <source>
        <tissue evidence="14">Salivary glands</tissue>
    </source>
</reference>
<dbReference type="GO" id="GO:0000287">
    <property type="term" value="F:magnesium ion binding"/>
    <property type="evidence" value="ECO:0007669"/>
    <property type="project" value="InterPro"/>
</dbReference>
<evidence type="ECO:0000256" key="4">
    <source>
        <dbReference type="ARBA" id="ARBA00022490"/>
    </source>
</evidence>
<name>A0A2M3ZGX0_9DIPT</name>
<keyword evidence="9" id="KW-0413">Isomerase</keyword>
<dbReference type="GO" id="GO:0005634">
    <property type="term" value="C:nucleus"/>
    <property type="evidence" value="ECO:0007669"/>
    <property type="project" value="TreeGrafter"/>
</dbReference>
<dbReference type="InterPro" id="IPR036900">
    <property type="entry name" value="A-D-PHexomutase_C_sf"/>
</dbReference>
<evidence type="ECO:0000256" key="8">
    <source>
        <dbReference type="ARBA" id="ARBA00022842"/>
    </source>
</evidence>
<dbReference type="Pfam" id="PF02878">
    <property type="entry name" value="PGM_PMM_I"/>
    <property type="match status" value="1"/>
</dbReference>
<keyword evidence="10" id="KW-0119">Carbohydrate metabolism</keyword>
<dbReference type="PANTHER" id="PTHR45745:SF1">
    <property type="entry name" value="PHOSPHOGLUCOMUTASE 2B-RELATED"/>
    <property type="match status" value="1"/>
</dbReference>
<dbReference type="InterPro" id="IPR005844">
    <property type="entry name" value="A-D-PHexomutase_a/b/a-I"/>
</dbReference>
<dbReference type="Pfam" id="PF02879">
    <property type="entry name" value="PGM_PMM_II"/>
    <property type="match status" value="1"/>
</dbReference>
<feature type="domain" description="Alpha-D-phosphohexomutase alpha/beta/alpha" evidence="13">
    <location>
        <begin position="364"/>
        <end position="463"/>
    </location>
</feature>
<comment type="subcellular location">
    <subcellularLocation>
        <location evidence="2">Cytoplasm</location>
    </subcellularLocation>
</comment>
<feature type="domain" description="Alpha-D-phosphohexomutase alpha/beta/alpha" evidence="12">
    <location>
        <begin position="219"/>
        <end position="326"/>
    </location>
</feature>
<dbReference type="FunFam" id="3.40.120.10:FF:000035">
    <property type="entry name" value="Pgm3p"/>
    <property type="match status" value="1"/>
</dbReference>
<evidence type="ECO:0000256" key="10">
    <source>
        <dbReference type="ARBA" id="ARBA00023277"/>
    </source>
</evidence>
<dbReference type="PROSITE" id="PS00710">
    <property type="entry name" value="PGM_PMM"/>
    <property type="match status" value="1"/>
</dbReference>
<dbReference type="AlphaFoldDB" id="A0A2M3ZGX0"/>
<dbReference type="SUPFAM" id="SSF55957">
    <property type="entry name" value="Phosphoglucomutase, C-terminal domain"/>
    <property type="match status" value="1"/>
</dbReference>
<evidence type="ECO:0000313" key="14">
    <source>
        <dbReference type="EMBL" id="MBW27700.1"/>
    </source>
</evidence>
<evidence type="ECO:0000256" key="3">
    <source>
        <dbReference type="ARBA" id="ARBA00010231"/>
    </source>
</evidence>
<dbReference type="InterPro" id="IPR016066">
    <property type="entry name" value="A-D-PHexomutase_CS"/>
</dbReference>
<evidence type="ECO:0000256" key="2">
    <source>
        <dbReference type="ARBA" id="ARBA00004496"/>
    </source>
</evidence>
<dbReference type="SUPFAM" id="SSF53738">
    <property type="entry name" value="Phosphoglucomutase, first 3 domains"/>
    <property type="match status" value="3"/>
</dbReference>
<evidence type="ECO:0000256" key="9">
    <source>
        <dbReference type="ARBA" id="ARBA00023235"/>
    </source>
</evidence>
<evidence type="ECO:0000259" key="11">
    <source>
        <dbReference type="Pfam" id="PF02878"/>
    </source>
</evidence>
<dbReference type="GO" id="GO:0005737">
    <property type="term" value="C:cytoplasm"/>
    <property type="evidence" value="ECO:0007669"/>
    <property type="project" value="UniProtKB-SubCell"/>
</dbReference>
<comment type="cofactor">
    <cofactor evidence="1">
        <name>Mg(2+)</name>
        <dbReference type="ChEBI" id="CHEBI:18420"/>
    </cofactor>
</comment>
<dbReference type="EMBL" id="GGFM01006949">
    <property type="protein sequence ID" value="MBW27700.1"/>
    <property type="molecule type" value="Transcribed_RNA"/>
</dbReference>
<dbReference type="InterPro" id="IPR005846">
    <property type="entry name" value="A-D-PHexomutase_a/b/a-III"/>
</dbReference>
<keyword evidence="5" id="KW-0313">Glucose metabolism</keyword>
<dbReference type="Gene3D" id="3.40.120.10">
    <property type="entry name" value="Alpha-D-Glucose-1,6-Bisphosphate, subunit A, domain 3"/>
    <property type="match status" value="3"/>
</dbReference>
<dbReference type="GO" id="GO:0006166">
    <property type="term" value="P:purine ribonucleoside salvage"/>
    <property type="evidence" value="ECO:0007669"/>
    <property type="project" value="TreeGrafter"/>
</dbReference>
<keyword evidence="6" id="KW-0597">Phosphoprotein</keyword>
<keyword evidence="4" id="KW-0963">Cytoplasm</keyword>
<evidence type="ECO:0000256" key="5">
    <source>
        <dbReference type="ARBA" id="ARBA00022526"/>
    </source>
</evidence>
<dbReference type="GO" id="GO:0006006">
    <property type="term" value="P:glucose metabolic process"/>
    <property type="evidence" value="ECO:0007669"/>
    <property type="project" value="UniProtKB-KW"/>
</dbReference>
<evidence type="ECO:0000256" key="6">
    <source>
        <dbReference type="ARBA" id="ARBA00022553"/>
    </source>
</evidence>
<comment type="similarity">
    <text evidence="3">Belongs to the phosphohexose mutase family.</text>
</comment>
<accession>A0A2M3ZGX0</accession>
<evidence type="ECO:0000256" key="1">
    <source>
        <dbReference type="ARBA" id="ARBA00001946"/>
    </source>
</evidence>
<keyword evidence="7" id="KW-0479">Metal-binding</keyword>
<evidence type="ECO:0000259" key="13">
    <source>
        <dbReference type="Pfam" id="PF02880"/>
    </source>
</evidence>
<feature type="domain" description="Alpha-D-phosphohexomutase alpha/beta/alpha" evidence="11">
    <location>
        <begin position="50"/>
        <end position="190"/>
    </location>
</feature>
<dbReference type="Pfam" id="PF02880">
    <property type="entry name" value="PGM_PMM_III"/>
    <property type="match status" value="1"/>
</dbReference>
<organism evidence="14">
    <name type="scientific">Anopheles braziliensis</name>
    <dbReference type="NCBI Taxonomy" id="58242"/>
    <lineage>
        <taxon>Eukaryota</taxon>
        <taxon>Metazoa</taxon>
        <taxon>Ecdysozoa</taxon>
        <taxon>Arthropoda</taxon>
        <taxon>Hexapoda</taxon>
        <taxon>Insecta</taxon>
        <taxon>Pterygota</taxon>
        <taxon>Neoptera</taxon>
        <taxon>Endopterygota</taxon>
        <taxon>Diptera</taxon>
        <taxon>Nematocera</taxon>
        <taxon>Culicoidea</taxon>
        <taxon>Culicidae</taxon>
        <taxon>Anophelinae</taxon>
        <taxon>Anopheles</taxon>
    </lineage>
</organism>
<dbReference type="PRINTS" id="PR00509">
    <property type="entry name" value="PGMPMM"/>
</dbReference>
<keyword evidence="8" id="KW-0460">Magnesium</keyword>
<dbReference type="InterPro" id="IPR005845">
    <property type="entry name" value="A-D-PHexomutase_a/b/a-II"/>
</dbReference>
<protein>
    <submittedName>
        <fullName evidence="14">Putative phosphoglucomutase/phosphomannomutase</fullName>
    </submittedName>
</protein>
<dbReference type="InterPro" id="IPR005841">
    <property type="entry name" value="Alpha-D-phosphohexomutase_SF"/>
</dbReference>
<proteinExistence type="inferred from homology"/>
<evidence type="ECO:0000259" key="12">
    <source>
        <dbReference type="Pfam" id="PF02879"/>
    </source>
</evidence>
<sequence>MEYDSGSGELNEQIAKWLQWDQNEKTREEIRNLAEQQEWETLRGRLLQRLTFGTAGLRGVMQGGFNAMNDLVVIQSAQGLAKYLLKCYPTAEERSRGIVLGYDGRYNSKRFAELSACVFLNENIPVWLYSRTVATPFVPFAVLELKCLAGIMVTASHNPKEDNGYKVYWTNSAQIIPPHDKNIQTTILENLEPLASSWNLDLLLSDKLHDPYDQMVELYFRKLKANVPQTFIRDYNTGSTLRFVYSAMHGVGYPFVQQAFECANLAAVIPVPEQRDPDPEFRTVKFPNPEEGKSSLVLSMQLANETGCDVILANDPDADRLACAEKDAKGEWRVFSGNELGALLAWWSIRCYREQYPDRSLSDCYLIASTVSSKMCRSIANVEGLHFIETLTGFKWMGNKSVELLSQGKTVLFAFEEAIGFMFFPTVLDKDGVSAACHLATLACYLRATSNQSLADKLNELYDIYGFHCTIASYHFCYEPPVIERIFKRIRNMTSGDGIPKDASYPQAIGNGRFKIANVRDLTTGYDSAQPDGLAVLPTSSSSQMVTFSFENGAVITLRTSGTEPKIKYYAEMCAQPGQRDWAGSRATLREMVDVIVEELLQPKENNLTPRSD</sequence>
<dbReference type="GO" id="GO:0008973">
    <property type="term" value="F:phosphopentomutase activity"/>
    <property type="evidence" value="ECO:0007669"/>
    <property type="project" value="TreeGrafter"/>
</dbReference>
<dbReference type="PANTHER" id="PTHR45745">
    <property type="entry name" value="PHOSPHOMANNOMUTASE 45A"/>
    <property type="match status" value="1"/>
</dbReference>
<dbReference type="InterPro" id="IPR016055">
    <property type="entry name" value="A-D-PHexomutase_a/b/a-I/II/III"/>
</dbReference>